<dbReference type="AlphaFoldDB" id="A0A229RIR7"/>
<evidence type="ECO:0000259" key="1">
    <source>
        <dbReference type="PROSITE" id="PS51819"/>
    </source>
</evidence>
<sequence>MTDDIRPPGAFCWFDLKTRDVPGTAVFLSGALGWETAEPAGLRAALVLTRDGYPVGSLSDLANPIYRPDLPEHVAWYVAVDDVEARIAAAELAGAAIVLAPFEVPGQGRMATLVDPFGAAISLWEPTGFSGWTFPRGTLGAPFAPAHAGPEPGDAAAFYRTAGLSDDDVVFERAAGPAEWRLRVHGPDLPVTTPGEITIYPAERVL</sequence>
<keyword evidence="3" id="KW-1185">Reference proteome</keyword>
<dbReference type="PANTHER" id="PTHR33993:SF14">
    <property type="entry name" value="GB|AAF24581.1"/>
    <property type="match status" value="1"/>
</dbReference>
<evidence type="ECO:0000313" key="3">
    <source>
        <dbReference type="Proteomes" id="UP000215223"/>
    </source>
</evidence>
<gene>
    <name evidence="2" type="ORF">CFP71_36830</name>
</gene>
<dbReference type="InterPro" id="IPR029068">
    <property type="entry name" value="Glyas_Bleomycin-R_OHBP_Dase"/>
</dbReference>
<protein>
    <submittedName>
        <fullName evidence="2">Glyoxalase</fullName>
    </submittedName>
</protein>
<dbReference type="PROSITE" id="PS51819">
    <property type="entry name" value="VOC"/>
    <property type="match status" value="1"/>
</dbReference>
<name>A0A229RIR7_9PSEU</name>
<dbReference type="Gene3D" id="3.10.180.10">
    <property type="entry name" value="2,3-Dihydroxybiphenyl 1,2-Dioxygenase, domain 1"/>
    <property type="match status" value="1"/>
</dbReference>
<proteinExistence type="predicted"/>
<dbReference type="InterPro" id="IPR052164">
    <property type="entry name" value="Anthracycline_SecMetBiosynth"/>
</dbReference>
<evidence type="ECO:0000313" key="2">
    <source>
        <dbReference type="EMBL" id="OXM46533.1"/>
    </source>
</evidence>
<dbReference type="OrthoDB" id="9793039at2"/>
<dbReference type="InterPro" id="IPR037523">
    <property type="entry name" value="VOC_core"/>
</dbReference>
<organism evidence="2 3">
    <name type="scientific">Amycolatopsis thailandensis</name>
    <dbReference type="NCBI Taxonomy" id="589330"/>
    <lineage>
        <taxon>Bacteria</taxon>
        <taxon>Bacillati</taxon>
        <taxon>Actinomycetota</taxon>
        <taxon>Actinomycetes</taxon>
        <taxon>Pseudonocardiales</taxon>
        <taxon>Pseudonocardiaceae</taxon>
        <taxon>Amycolatopsis</taxon>
    </lineage>
</organism>
<reference evidence="2 3" key="1">
    <citation type="submission" date="2017-07" db="EMBL/GenBank/DDBJ databases">
        <title>Amycolatopsis thailandensis Genome sequencing and assembly.</title>
        <authorList>
            <person name="Kaur N."/>
            <person name="Mayilraj S."/>
        </authorList>
    </citation>
    <scope>NUCLEOTIDE SEQUENCE [LARGE SCALE GENOMIC DNA]</scope>
    <source>
        <strain evidence="2 3">JCM 16380</strain>
    </source>
</reference>
<feature type="domain" description="VOC" evidence="1">
    <location>
        <begin position="10"/>
        <end position="126"/>
    </location>
</feature>
<dbReference type="RefSeq" id="WP_093938537.1">
    <property type="nucleotide sequence ID" value="NZ_NMQT01000150.1"/>
</dbReference>
<dbReference type="EMBL" id="NMQT01000150">
    <property type="protein sequence ID" value="OXM46533.1"/>
    <property type="molecule type" value="Genomic_DNA"/>
</dbReference>
<dbReference type="Proteomes" id="UP000215223">
    <property type="component" value="Unassembled WGS sequence"/>
</dbReference>
<dbReference type="SUPFAM" id="SSF54593">
    <property type="entry name" value="Glyoxalase/Bleomycin resistance protein/Dihydroxybiphenyl dioxygenase"/>
    <property type="match status" value="1"/>
</dbReference>
<comment type="caution">
    <text evidence="2">The sequence shown here is derived from an EMBL/GenBank/DDBJ whole genome shotgun (WGS) entry which is preliminary data.</text>
</comment>
<accession>A0A229RIR7</accession>
<dbReference type="PANTHER" id="PTHR33993">
    <property type="entry name" value="GLYOXALASE-RELATED"/>
    <property type="match status" value="1"/>
</dbReference>